<evidence type="ECO:0000313" key="1">
    <source>
        <dbReference type="EMBL" id="UQS81565.1"/>
    </source>
</evidence>
<organism evidence="1 2">
    <name type="scientific">Bombilactobacillus folatiphilus</name>
    <dbReference type="NCBI Taxonomy" id="2923362"/>
    <lineage>
        <taxon>Bacteria</taxon>
        <taxon>Bacillati</taxon>
        <taxon>Bacillota</taxon>
        <taxon>Bacilli</taxon>
        <taxon>Lactobacillales</taxon>
        <taxon>Lactobacillaceae</taxon>
        <taxon>Bombilactobacillus</taxon>
    </lineage>
</organism>
<reference evidence="1" key="1">
    <citation type="journal article" date="2022" name="Int. J. Syst. Evol. Microbiol.">
        <title>Apilactobacillus apisilvae sp. nov., Nicolia spurrieriana gen. nov. sp. nov., Bombilactobacillus folatiphilus sp. nov. and Bombilactobacillus thymidiniphilus sp. nov., four new lactic acid bacterial isolates from stingless bees Tetragonula carbonaria and Austroplebeia australis.</title>
        <authorList>
            <person name="Oliphant S.A."/>
            <person name="Watson-Haigh N.S."/>
            <person name="Sumby K.M."/>
            <person name="Gardner J."/>
            <person name="Groom S."/>
            <person name="Jiranek V."/>
        </authorList>
    </citation>
    <scope>NUCLEOTIDE SEQUENCE</scope>
    <source>
        <strain evidence="1">SG4_D2</strain>
    </source>
</reference>
<dbReference type="EMBL" id="CP093366">
    <property type="protein sequence ID" value="UQS81565.1"/>
    <property type="molecule type" value="Genomic_DNA"/>
</dbReference>
<keyword evidence="2" id="KW-1185">Reference proteome</keyword>
<accession>A0ABY4P7K1</accession>
<sequence length="75" mass="8798">MFEIITFDYDEDAQRVLENDSYRAWIDPNQVAVISELHRGNDGYFNLILNGDNTSYVIDLESAQDILKFKEHKSR</sequence>
<dbReference type="Proteomes" id="UP000831495">
    <property type="component" value="Chromosome"/>
</dbReference>
<gene>
    <name evidence="1" type="ORF">MOO45_04905</name>
</gene>
<name>A0ABY4P7K1_9LACO</name>
<dbReference type="RefSeq" id="WP_249513835.1">
    <property type="nucleotide sequence ID" value="NZ_CP093366.1"/>
</dbReference>
<proteinExistence type="predicted"/>
<protein>
    <submittedName>
        <fullName evidence="1">Uncharacterized protein</fullName>
    </submittedName>
</protein>
<evidence type="ECO:0000313" key="2">
    <source>
        <dbReference type="Proteomes" id="UP000831495"/>
    </source>
</evidence>